<accession>A0AAN7HJB3</accession>
<keyword evidence="6 9" id="KW-0547">Nucleotide-binding</keyword>
<evidence type="ECO:0000313" key="11">
    <source>
        <dbReference type="Proteomes" id="UP001303647"/>
    </source>
</evidence>
<dbReference type="Pfam" id="PF06090">
    <property type="entry name" value="Ins_P5_2-kin"/>
    <property type="match status" value="1"/>
</dbReference>
<dbReference type="GO" id="GO:0035299">
    <property type="term" value="F:inositol-1,3,4,5,6-pentakisphosphate 2-kinase activity"/>
    <property type="evidence" value="ECO:0007669"/>
    <property type="project" value="UniProtKB-EC"/>
</dbReference>
<keyword evidence="11" id="KW-1185">Reference proteome</keyword>
<dbReference type="GO" id="GO:0005524">
    <property type="term" value="F:ATP binding"/>
    <property type="evidence" value="ECO:0007669"/>
    <property type="project" value="UniProtKB-KW"/>
</dbReference>
<evidence type="ECO:0000256" key="7">
    <source>
        <dbReference type="ARBA" id="ARBA00022777"/>
    </source>
</evidence>
<evidence type="ECO:0000256" key="6">
    <source>
        <dbReference type="ARBA" id="ARBA00022741"/>
    </source>
</evidence>
<keyword evidence="7 9" id="KW-0418">Kinase</keyword>
<dbReference type="GO" id="GO:0032958">
    <property type="term" value="P:inositol phosphate biosynthetic process"/>
    <property type="evidence" value="ECO:0007669"/>
    <property type="project" value="TreeGrafter"/>
</dbReference>
<evidence type="ECO:0000256" key="5">
    <source>
        <dbReference type="ARBA" id="ARBA00022679"/>
    </source>
</evidence>
<dbReference type="Proteomes" id="UP001303647">
    <property type="component" value="Unassembled WGS sequence"/>
</dbReference>
<name>A0AAN7HJB3_9PEZI</name>
<dbReference type="InterPro" id="IPR009286">
    <property type="entry name" value="Ins_P5_2-kin"/>
</dbReference>
<reference evidence="10" key="2">
    <citation type="submission" date="2023-05" db="EMBL/GenBank/DDBJ databases">
        <authorList>
            <consortium name="Lawrence Berkeley National Laboratory"/>
            <person name="Steindorff A."/>
            <person name="Hensen N."/>
            <person name="Bonometti L."/>
            <person name="Westerberg I."/>
            <person name="Brannstrom I.O."/>
            <person name="Guillou S."/>
            <person name="Cros-Aarteil S."/>
            <person name="Calhoun S."/>
            <person name="Haridas S."/>
            <person name="Kuo A."/>
            <person name="Mondo S."/>
            <person name="Pangilinan J."/>
            <person name="Riley R."/>
            <person name="Labutti K."/>
            <person name="Andreopoulos B."/>
            <person name="Lipzen A."/>
            <person name="Chen C."/>
            <person name="Yanf M."/>
            <person name="Daum C."/>
            <person name="Ng V."/>
            <person name="Clum A."/>
            <person name="Ohm R."/>
            <person name="Martin F."/>
            <person name="Silar P."/>
            <person name="Natvig D."/>
            <person name="Lalanne C."/>
            <person name="Gautier V."/>
            <person name="Ament-Velasquez S.L."/>
            <person name="Kruys A."/>
            <person name="Hutchinson M.I."/>
            <person name="Powell A.J."/>
            <person name="Barry K."/>
            <person name="Miller A.N."/>
            <person name="Grigoriev I.V."/>
            <person name="Debuchy R."/>
            <person name="Gladieux P."/>
            <person name="Thoren M.H."/>
            <person name="Johannesson H."/>
        </authorList>
    </citation>
    <scope>NUCLEOTIDE SEQUENCE</scope>
    <source>
        <strain evidence="10">CBS 359.72</strain>
    </source>
</reference>
<dbReference type="PANTHER" id="PTHR14456:SF2">
    <property type="entry name" value="INOSITOL-PENTAKISPHOSPHATE 2-KINASE"/>
    <property type="match status" value="1"/>
</dbReference>
<comment type="function">
    <text evidence="1">Has kinase activity and phosphorylates inositol-1,3,4,5,6-pentakisphosphate (Ins(1,3,4,5,6)P5) to produce 1,2,3,4,5,6-hexakisphosphate (InsP6), also known as phytate.</text>
</comment>
<evidence type="ECO:0000256" key="2">
    <source>
        <dbReference type="ARBA" id="ARBA00008305"/>
    </source>
</evidence>
<organism evidence="10 11">
    <name type="scientific">Corynascus novoguineensis</name>
    <dbReference type="NCBI Taxonomy" id="1126955"/>
    <lineage>
        <taxon>Eukaryota</taxon>
        <taxon>Fungi</taxon>
        <taxon>Dikarya</taxon>
        <taxon>Ascomycota</taxon>
        <taxon>Pezizomycotina</taxon>
        <taxon>Sordariomycetes</taxon>
        <taxon>Sordariomycetidae</taxon>
        <taxon>Sordariales</taxon>
        <taxon>Chaetomiaceae</taxon>
        <taxon>Corynascus</taxon>
    </lineage>
</organism>
<gene>
    <name evidence="10" type="ORF">C7999DRAFT_10138</name>
</gene>
<protein>
    <recommendedName>
        <fullName evidence="4 9">Inositol-pentakisphosphate 2-kinase</fullName>
        <ecNumber evidence="3 9">2.7.1.158</ecNumber>
    </recommendedName>
</protein>
<evidence type="ECO:0000256" key="1">
    <source>
        <dbReference type="ARBA" id="ARBA00003979"/>
    </source>
</evidence>
<evidence type="ECO:0000256" key="3">
    <source>
        <dbReference type="ARBA" id="ARBA00012023"/>
    </source>
</evidence>
<reference evidence="10" key="1">
    <citation type="journal article" date="2023" name="Mol. Phylogenet. Evol.">
        <title>Genome-scale phylogeny and comparative genomics of the fungal order Sordariales.</title>
        <authorList>
            <person name="Hensen N."/>
            <person name="Bonometti L."/>
            <person name="Westerberg I."/>
            <person name="Brannstrom I.O."/>
            <person name="Guillou S."/>
            <person name="Cros-Aarteil S."/>
            <person name="Calhoun S."/>
            <person name="Haridas S."/>
            <person name="Kuo A."/>
            <person name="Mondo S."/>
            <person name="Pangilinan J."/>
            <person name="Riley R."/>
            <person name="LaButti K."/>
            <person name="Andreopoulos B."/>
            <person name="Lipzen A."/>
            <person name="Chen C."/>
            <person name="Yan M."/>
            <person name="Daum C."/>
            <person name="Ng V."/>
            <person name="Clum A."/>
            <person name="Steindorff A."/>
            <person name="Ohm R.A."/>
            <person name="Martin F."/>
            <person name="Silar P."/>
            <person name="Natvig D.O."/>
            <person name="Lalanne C."/>
            <person name="Gautier V."/>
            <person name="Ament-Velasquez S.L."/>
            <person name="Kruys A."/>
            <person name="Hutchinson M.I."/>
            <person name="Powell A.J."/>
            <person name="Barry K."/>
            <person name="Miller A.N."/>
            <person name="Grigoriev I.V."/>
            <person name="Debuchy R."/>
            <person name="Gladieux P."/>
            <person name="Hiltunen Thoren M."/>
            <person name="Johannesson H."/>
        </authorList>
    </citation>
    <scope>NUCLEOTIDE SEQUENCE</scope>
    <source>
        <strain evidence="10">CBS 359.72</strain>
    </source>
</reference>
<evidence type="ECO:0000256" key="8">
    <source>
        <dbReference type="ARBA" id="ARBA00022840"/>
    </source>
</evidence>
<evidence type="ECO:0000256" key="4">
    <source>
        <dbReference type="ARBA" id="ARBA00014846"/>
    </source>
</evidence>
<comment type="catalytic activity">
    <reaction evidence="9">
        <text>1D-myo-inositol 1,3,4,5,6-pentakisphosphate + ATP = 1D-myo-inositol hexakisphosphate + ADP + H(+)</text>
        <dbReference type="Rhea" id="RHEA:20313"/>
        <dbReference type="ChEBI" id="CHEBI:15378"/>
        <dbReference type="ChEBI" id="CHEBI:30616"/>
        <dbReference type="ChEBI" id="CHEBI:57733"/>
        <dbReference type="ChEBI" id="CHEBI:58130"/>
        <dbReference type="ChEBI" id="CHEBI:456216"/>
        <dbReference type="EC" id="2.7.1.158"/>
    </reaction>
</comment>
<evidence type="ECO:0000256" key="9">
    <source>
        <dbReference type="RuleBase" id="RU364126"/>
    </source>
</evidence>
<dbReference type="GO" id="GO:0005634">
    <property type="term" value="C:nucleus"/>
    <property type="evidence" value="ECO:0007669"/>
    <property type="project" value="TreeGrafter"/>
</dbReference>
<sequence>MSPQNLDISIPTLPLTSANNYKFKFVGEGAANIVFEVVTEPQDENRSIFQSEVTFESYYLLRVPKAGTKAHKYVELQEYWETAVKGLFRPENLVQQRLIRLEGEELASRLNRVLEQEEESRRADYRGSRVAAVEYGMLVEDMRKRNPDDLTLEFKPKWLAQSPNAPASATRCRNCARELLRYERTKPSDSLDDKSPKPKTTILCPLNFLACPTSPPALADVLAYLATALDPPIRRVETTPPAQYGRLVHWLRTNDLIPRLRAAQLAHDGDGAGPLGAAAAAREPAAAASLQLAMTLRDCACFVRVPADPGAPVEAKLGDLDKKNWVAKLEYWQGMETKLIEGRYYEGREADGIEVNCQLQRVKEGVPKKEGRPIA</sequence>
<dbReference type="EC" id="2.7.1.158" evidence="3 9"/>
<dbReference type="AlphaFoldDB" id="A0AAN7HJB3"/>
<comment type="function">
    <text evidence="9">Phosphorylates Ins(1,3,4,5,6)P5 at position 2 to form Ins(1,2,3,4,5,6)P6 (InsP6 or phytate).</text>
</comment>
<proteinExistence type="inferred from homology"/>
<keyword evidence="8 9" id="KW-0067">ATP-binding</keyword>
<comment type="domain">
    <text evidence="9">The EXKPK motif is conserved in inositol-pentakisphosphate 2-kinases of both family 1 and 2.</text>
</comment>
<keyword evidence="5 9" id="KW-0808">Transferase</keyword>
<evidence type="ECO:0000313" key="10">
    <source>
        <dbReference type="EMBL" id="KAK4252361.1"/>
    </source>
</evidence>
<dbReference type="EMBL" id="MU857601">
    <property type="protein sequence ID" value="KAK4252361.1"/>
    <property type="molecule type" value="Genomic_DNA"/>
</dbReference>
<comment type="caution">
    <text evidence="10">The sequence shown here is derived from an EMBL/GenBank/DDBJ whole genome shotgun (WGS) entry which is preliminary data.</text>
</comment>
<comment type="similarity">
    <text evidence="2">Belongs to the IPK1 type 1 family.</text>
</comment>
<dbReference type="PANTHER" id="PTHR14456">
    <property type="entry name" value="INOSITOL POLYPHOSPHATE KINASE 1"/>
    <property type="match status" value="1"/>
</dbReference>